<proteinExistence type="predicted"/>
<sequence>MTGNTDLTQKIYNAGDVAQLLEVKDSTVRKYAQTLEKAGYKFYKNENGYRGYFDKDVIAMRDLIKYSKHPDMTLESAAKAVVSTNNESDIQGVDTVNEVAQEPTQAYDDLLEEFQNFKEQQMKFNQELISKIEQRDKYISEHLEKRDSALMESIRLIQEQKQLEHAATEENNKWWQFWTKKKR</sequence>
<gene>
    <name evidence="2" type="ORF">NPM19_30500</name>
</gene>
<evidence type="ECO:0000313" key="2">
    <source>
        <dbReference type="EMBL" id="MCQ6288915.1"/>
    </source>
</evidence>
<dbReference type="RefSeq" id="WP_256425444.1">
    <property type="nucleotide sequence ID" value="NZ_JANHDY010000128.1"/>
</dbReference>
<dbReference type="Proteomes" id="UP001204643">
    <property type="component" value="Unassembled WGS sequence"/>
</dbReference>
<protein>
    <submittedName>
        <fullName evidence="2">DUF3967 domain-containing protein</fullName>
    </submittedName>
</protein>
<name>A0AAW5L7B2_BACCE</name>
<dbReference type="Gene3D" id="1.10.1660.10">
    <property type="match status" value="1"/>
</dbReference>
<comment type="caution">
    <text evidence="2">The sequence shown here is derived from an EMBL/GenBank/DDBJ whole genome shotgun (WGS) entry which is preliminary data.</text>
</comment>
<dbReference type="InterPro" id="IPR025052">
    <property type="entry name" value="DUF3967"/>
</dbReference>
<evidence type="ECO:0000259" key="1">
    <source>
        <dbReference type="Pfam" id="PF13152"/>
    </source>
</evidence>
<organism evidence="2 3">
    <name type="scientific">Bacillus cereus</name>
    <dbReference type="NCBI Taxonomy" id="1396"/>
    <lineage>
        <taxon>Bacteria</taxon>
        <taxon>Bacillati</taxon>
        <taxon>Bacillota</taxon>
        <taxon>Bacilli</taxon>
        <taxon>Bacillales</taxon>
        <taxon>Bacillaceae</taxon>
        <taxon>Bacillus</taxon>
        <taxon>Bacillus cereus group</taxon>
    </lineage>
</organism>
<dbReference type="Pfam" id="PF13152">
    <property type="entry name" value="DUF3967"/>
    <property type="match status" value="1"/>
</dbReference>
<accession>A0AAW5L7B2</accession>
<reference evidence="2" key="1">
    <citation type="submission" date="2022-07" db="EMBL/GenBank/DDBJ databases">
        <title>Identification and characterization of Bacillus thuringiensis and other Bacillus cereus group isolates from spinach by whole genome sequencing.</title>
        <authorList>
            <person name="Zao X."/>
            <person name="Zervas A."/>
            <person name="Hendriks M."/>
            <person name="Rajkovic A."/>
            <person name="Van Overbeek L."/>
            <person name="Hendriksen N.B."/>
            <person name="Uyttendaele M."/>
        </authorList>
    </citation>
    <scope>NUCLEOTIDE SEQUENCE</scope>
    <source>
        <strain evidence="2">781001F-1</strain>
    </source>
</reference>
<dbReference type="InterPro" id="IPR009061">
    <property type="entry name" value="DNA-bd_dom_put_sf"/>
</dbReference>
<dbReference type="EMBL" id="JANHEB010000102">
    <property type="protein sequence ID" value="MCQ6288915.1"/>
    <property type="molecule type" value="Genomic_DNA"/>
</dbReference>
<evidence type="ECO:0000313" key="3">
    <source>
        <dbReference type="Proteomes" id="UP001204643"/>
    </source>
</evidence>
<feature type="domain" description="DUF3967" evidence="1">
    <location>
        <begin position="143"/>
        <end position="178"/>
    </location>
</feature>
<dbReference type="SUPFAM" id="SSF46955">
    <property type="entry name" value="Putative DNA-binding domain"/>
    <property type="match status" value="1"/>
</dbReference>
<dbReference type="AlphaFoldDB" id="A0AAW5L7B2"/>